<name>A0A7W3JDY4_9MICO</name>
<comment type="caution">
    <text evidence="3">The sequence shown here is derived from an EMBL/GenBank/DDBJ whole genome shotgun (WGS) entry which is preliminary data.</text>
</comment>
<feature type="transmembrane region" description="Helical" evidence="2">
    <location>
        <begin position="536"/>
        <end position="560"/>
    </location>
</feature>
<feature type="transmembrane region" description="Helical" evidence="2">
    <location>
        <begin position="1141"/>
        <end position="1160"/>
    </location>
</feature>
<feature type="transmembrane region" description="Helical" evidence="2">
    <location>
        <begin position="1180"/>
        <end position="1198"/>
    </location>
</feature>
<feature type="transmembrane region" description="Helical" evidence="2">
    <location>
        <begin position="1391"/>
        <end position="1412"/>
    </location>
</feature>
<feature type="region of interest" description="Disordered" evidence="1">
    <location>
        <begin position="105"/>
        <end position="126"/>
    </location>
</feature>
<feature type="transmembrane region" description="Helical" evidence="2">
    <location>
        <begin position="781"/>
        <end position="799"/>
    </location>
</feature>
<feature type="transmembrane region" description="Helical" evidence="2">
    <location>
        <begin position="390"/>
        <end position="409"/>
    </location>
</feature>
<keyword evidence="2" id="KW-0472">Membrane</keyword>
<feature type="transmembrane region" description="Helical" evidence="2">
    <location>
        <begin position="690"/>
        <end position="709"/>
    </location>
</feature>
<dbReference type="NCBIfam" id="NF047321">
    <property type="entry name" value="SCO7613_CTERM"/>
    <property type="match status" value="2"/>
</dbReference>
<feature type="transmembrane region" description="Helical" evidence="2">
    <location>
        <begin position="1005"/>
        <end position="1024"/>
    </location>
</feature>
<evidence type="ECO:0000313" key="4">
    <source>
        <dbReference type="Proteomes" id="UP000540568"/>
    </source>
</evidence>
<feature type="transmembrane region" description="Helical" evidence="2">
    <location>
        <begin position="365"/>
        <end position="385"/>
    </location>
</feature>
<feature type="transmembrane region" description="Helical" evidence="2">
    <location>
        <begin position="1267"/>
        <end position="1285"/>
    </location>
</feature>
<feature type="transmembrane region" description="Helical" evidence="2">
    <location>
        <begin position="340"/>
        <end position="359"/>
    </location>
</feature>
<feature type="transmembrane region" description="Helical" evidence="2">
    <location>
        <begin position="1210"/>
        <end position="1229"/>
    </location>
</feature>
<feature type="transmembrane region" description="Helical" evidence="2">
    <location>
        <begin position="883"/>
        <end position="901"/>
    </location>
</feature>
<feature type="transmembrane region" description="Helical" evidence="2">
    <location>
        <begin position="978"/>
        <end position="999"/>
    </location>
</feature>
<feature type="transmembrane region" description="Helical" evidence="2">
    <location>
        <begin position="1418"/>
        <end position="1438"/>
    </location>
</feature>
<proteinExistence type="predicted"/>
<protein>
    <submittedName>
        <fullName evidence="3">Uncharacterized protein</fullName>
    </submittedName>
</protein>
<feature type="transmembrane region" description="Helical" evidence="2">
    <location>
        <begin position="487"/>
        <end position="504"/>
    </location>
</feature>
<feature type="transmembrane region" description="Helical" evidence="2">
    <location>
        <begin position="806"/>
        <end position="825"/>
    </location>
</feature>
<feature type="compositionally biased region" description="Low complexity" evidence="1">
    <location>
        <begin position="106"/>
        <end position="126"/>
    </location>
</feature>
<feature type="transmembrane region" description="Helical" evidence="2">
    <location>
        <begin position="572"/>
        <end position="592"/>
    </location>
</feature>
<feature type="transmembrane region" description="Helical" evidence="2">
    <location>
        <begin position="453"/>
        <end position="475"/>
    </location>
</feature>
<keyword evidence="4" id="KW-1185">Reference proteome</keyword>
<dbReference type="RefSeq" id="WP_182620196.1">
    <property type="nucleotide sequence ID" value="NZ_BAAATF010000009.1"/>
</dbReference>
<feature type="transmembrane region" description="Helical" evidence="2">
    <location>
        <begin position="831"/>
        <end position="852"/>
    </location>
</feature>
<organism evidence="3 4">
    <name type="scientific">Promicromonospora sukumoe</name>
    <dbReference type="NCBI Taxonomy" id="88382"/>
    <lineage>
        <taxon>Bacteria</taxon>
        <taxon>Bacillati</taxon>
        <taxon>Actinomycetota</taxon>
        <taxon>Actinomycetes</taxon>
        <taxon>Micrococcales</taxon>
        <taxon>Promicromonosporaceae</taxon>
        <taxon>Promicromonospora</taxon>
    </lineage>
</organism>
<evidence type="ECO:0000313" key="3">
    <source>
        <dbReference type="EMBL" id="MBA8810994.1"/>
    </source>
</evidence>
<feature type="transmembrane region" description="Helical" evidence="2">
    <location>
        <begin position="1366"/>
        <end position="1384"/>
    </location>
</feature>
<evidence type="ECO:0000256" key="2">
    <source>
        <dbReference type="SAM" id="Phobius"/>
    </source>
</evidence>
<feature type="transmembrane region" description="Helical" evidence="2">
    <location>
        <begin position="1235"/>
        <end position="1255"/>
    </location>
</feature>
<gene>
    <name evidence="3" type="ORF">FHX71_005001</name>
</gene>
<dbReference type="EMBL" id="JACGWV010000003">
    <property type="protein sequence ID" value="MBA8810994.1"/>
    <property type="molecule type" value="Genomic_DNA"/>
</dbReference>
<sequence>MEETWVSHALRRLPDTVSCPACGGPLRGAVCGTCALDLNGRRGIDVHEASLAVERAIRERQRILDEMRAEQPAAAAYDRRAAALAGAPATGRRPAPERVVAWSGDAPPVRRAPTRPTTAPARGPVSAGGPAFAGAVPGDAEWAGTVVAASPAKAAPRSTVALQPILAGVGAALVAVSAVVFVFFTLADQLVLRTVATLLVTVASVVAAAVMRRAGLRSSAEAVATLAFALGWVCAELGLEAGLLGGVEPFLARAALLAVLAPALVVLGARLRVRAWAAAGGVAAPLVPVLLATGLSDVGVGRWVWVVALVAVALVAHAAIRVLGRAGERLGVVPRWESRVLGVVRTVAVPGALVAIFTLPGLAALAFAAWWAAVSVGAVAAGHVLRVRSWVTTGLLVAPFAAFPAALALPDDAVARPWAVVTGALLVALAALGGPVVARVTGPRVGSPLRAELGLLEAVQVLGVVLAVATAFLVPPTPLLAGVPGDAETAAVLAVTAVVAAVLRRGTHRRWWTFVAGGLGAAAAMCLAAWEGAELIWVLPAAAGVAWAVLAVVLTVLVTVRARRLVPAARTRADLLLAAWLVAAVATVPAVSSAGQRVPEVLVGPLGVSPALTLGDGPLGGPYLSLDARAAGTLGVVVLVLLVLTASRLGIAAGPASAAPAPLVRTARALAPWVTAGLAVVAALHTRLVAGASLVLLAVLAAVLLAATADPDRSWRPLRAVVVGVRAGAAGLRRALGFTVRLGGSPMGAAEGASWRPAALTAACVALGLLTVGSWQSRPSVLAAAAVVVPLVLAARAALPRAVHPALVRGAYAYALVVGGVWLGWLGFGWVAAVCTVSAAASVTAVVVTVGTRVTRAEWFAVLGVTAVPFALGVYTVVGERTWWSAGAAAAMLLLELVLLLTRRAGLAPAVRVIAASLVLPTTSVAIVSAGAALLPGSGSPVLLPVIAAVVAVVAGGAPRVAGFLAGRLPDGGGVGTLVRGTLEVSALVTGAITVGLAYGRPAAGPDIAVAVLLLLAVSAGVVAREPDRTRVWWLAGVLATAAVWTALADGGVRLVEAYTLPPAVAAVLVGALLARRAGTHGWRLVAAGLLLGLVPSDLTLALGTGPGDPRAWVLLAVGVVLTVTVVVLRRWPLVSDAWAARARVLLAGAVLLAGVGLTIESLQVAGSPSGAPGTRFAVGLGWAFAAGLLALVAVNAARTGASSARLRRVLDGAGRVPALLFLTVGAVANTEPHWGSIVTLWVLEVAALVLLVVVARRLLRGHGTGVPSWAVWLAALAAGIAAWLPRELRVEVFSVPLGVGLVVAGCFALGEWEARTKVSGPDAARVPPRTLVGWPVGWTGSWALLGPGILALLGPSVLATFTDPQTWRAVLVVGVALTGVLVGSRRGLKAPFLLGVWVLPVEVLIVFVSQLGTEISAVPWMLTLAAAGGVLLIIATLDERRTAGYGGAAAYLRDLR</sequence>
<feature type="transmembrane region" description="Helical" evidence="2">
    <location>
        <begin position="222"/>
        <end position="244"/>
    </location>
</feature>
<feature type="transmembrane region" description="Helical" evidence="2">
    <location>
        <begin position="630"/>
        <end position="651"/>
    </location>
</feature>
<feature type="transmembrane region" description="Helical" evidence="2">
    <location>
        <begin position="1332"/>
        <end position="1354"/>
    </location>
</feature>
<feature type="transmembrane region" description="Helical" evidence="2">
    <location>
        <begin position="1055"/>
        <end position="1075"/>
    </location>
</feature>
<feature type="transmembrane region" description="Helical" evidence="2">
    <location>
        <begin position="1110"/>
        <end position="1129"/>
    </location>
</feature>
<reference evidence="3 4" key="1">
    <citation type="submission" date="2020-07" db="EMBL/GenBank/DDBJ databases">
        <title>Sequencing the genomes of 1000 actinobacteria strains.</title>
        <authorList>
            <person name="Klenk H.-P."/>
        </authorList>
    </citation>
    <scope>NUCLEOTIDE SEQUENCE [LARGE SCALE GENOMIC DNA]</scope>
    <source>
        <strain evidence="3 4">DSM 44121</strain>
    </source>
</reference>
<feature type="transmembrane region" description="Helical" evidence="2">
    <location>
        <begin position="190"/>
        <end position="210"/>
    </location>
</feature>
<dbReference type="InterPro" id="IPR058062">
    <property type="entry name" value="SCO7613_C"/>
</dbReference>
<feature type="transmembrane region" description="Helical" evidence="2">
    <location>
        <begin position="942"/>
        <end position="966"/>
    </location>
</feature>
<feature type="transmembrane region" description="Helical" evidence="2">
    <location>
        <begin position="1031"/>
        <end position="1049"/>
    </location>
</feature>
<feature type="transmembrane region" description="Helical" evidence="2">
    <location>
        <begin position="913"/>
        <end position="936"/>
    </location>
</feature>
<feature type="transmembrane region" description="Helical" evidence="2">
    <location>
        <begin position="302"/>
        <end position="320"/>
    </location>
</feature>
<feature type="transmembrane region" description="Helical" evidence="2">
    <location>
        <begin position="415"/>
        <end position="441"/>
    </location>
</feature>
<feature type="transmembrane region" description="Helical" evidence="2">
    <location>
        <begin position="165"/>
        <end position="184"/>
    </location>
</feature>
<accession>A0A7W3JDY4</accession>
<feature type="transmembrane region" description="Helical" evidence="2">
    <location>
        <begin position="1082"/>
        <end position="1104"/>
    </location>
</feature>
<keyword evidence="2" id="KW-0812">Transmembrane</keyword>
<keyword evidence="2" id="KW-1133">Transmembrane helix</keyword>
<feature type="transmembrane region" description="Helical" evidence="2">
    <location>
        <begin position="859"/>
        <end position="877"/>
    </location>
</feature>
<feature type="transmembrane region" description="Helical" evidence="2">
    <location>
        <begin position="276"/>
        <end position="296"/>
    </location>
</feature>
<evidence type="ECO:0000256" key="1">
    <source>
        <dbReference type="SAM" id="MobiDB-lite"/>
    </source>
</evidence>
<feature type="transmembrane region" description="Helical" evidence="2">
    <location>
        <begin position="1291"/>
        <end position="1311"/>
    </location>
</feature>
<feature type="transmembrane region" description="Helical" evidence="2">
    <location>
        <begin position="250"/>
        <end position="269"/>
    </location>
</feature>
<dbReference type="Proteomes" id="UP000540568">
    <property type="component" value="Unassembled WGS sequence"/>
</dbReference>
<feature type="transmembrane region" description="Helical" evidence="2">
    <location>
        <begin position="511"/>
        <end position="530"/>
    </location>
</feature>